<accession>A0A0G4IA61</accession>
<dbReference type="PhylomeDB" id="A0A0G4IA61"/>
<evidence type="ECO:0000313" key="1">
    <source>
        <dbReference type="EMBL" id="CEM54056.1"/>
    </source>
</evidence>
<organism evidence="1">
    <name type="scientific">Chromera velia CCMP2878</name>
    <dbReference type="NCBI Taxonomy" id="1169474"/>
    <lineage>
        <taxon>Eukaryota</taxon>
        <taxon>Sar</taxon>
        <taxon>Alveolata</taxon>
        <taxon>Colpodellida</taxon>
        <taxon>Chromeraceae</taxon>
        <taxon>Chromera</taxon>
    </lineage>
</organism>
<proteinExistence type="predicted"/>
<reference evidence="1" key="1">
    <citation type="submission" date="2014-11" db="EMBL/GenBank/DDBJ databases">
        <authorList>
            <person name="Otto D Thomas"/>
            <person name="Naeem Raeece"/>
        </authorList>
    </citation>
    <scope>NUCLEOTIDE SEQUENCE</scope>
</reference>
<name>A0A0G4IA61_9ALVE</name>
<sequence length="236" mass="26231">MITGSLRKLEILALDKNYRCRGGFLSRLGGALRKEAVPELRFLSLHWQGVYEGGAAISIFLGALRADECPPHLHVHLEGGSLRCNALSEENVQLLGAGKFSRLRTLSLELRDAKVRMFFQAVIGAPQSPLSHFDHLDLSLVFESDENDHSEGWRLVGEALQMGRMGPVRKLTLRDYVREHTDEEEIDEAASAGGGRAAFFTALGLVKLPRLSELHLACDFTDEEITLFSRVFREGS</sequence>
<dbReference type="EMBL" id="CDMZ01005752">
    <property type="protein sequence ID" value="CEM54056.1"/>
    <property type="molecule type" value="Genomic_DNA"/>
</dbReference>
<dbReference type="AlphaFoldDB" id="A0A0G4IA61"/>
<protein>
    <submittedName>
        <fullName evidence="1">Uncharacterized protein</fullName>
    </submittedName>
</protein>
<gene>
    <name evidence="1" type="ORF">Cvel_12474</name>
</gene>
<dbReference type="VEuPathDB" id="CryptoDB:Cvel_12474"/>